<feature type="signal peptide" evidence="2">
    <location>
        <begin position="1"/>
        <end position="21"/>
    </location>
</feature>
<reference evidence="3 4" key="1">
    <citation type="journal article" date="2017" name="Curr. Biol.">
        <title>Genome architecture and evolution of a unichromosomal asexual nematode.</title>
        <authorList>
            <person name="Fradin H."/>
            <person name="Zegar C."/>
            <person name="Gutwein M."/>
            <person name="Lucas J."/>
            <person name="Kovtun M."/>
            <person name="Corcoran D."/>
            <person name="Baugh L.R."/>
            <person name="Kiontke K."/>
            <person name="Gunsalus K."/>
            <person name="Fitch D.H."/>
            <person name="Piano F."/>
        </authorList>
    </citation>
    <scope>NUCLEOTIDE SEQUENCE [LARGE SCALE GENOMIC DNA]</scope>
    <source>
        <strain evidence="3">PF1309</strain>
    </source>
</reference>
<evidence type="ECO:0000256" key="1">
    <source>
        <dbReference type="SAM" id="Phobius"/>
    </source>
</evidence>
<dbReference type="SUPFAM" id="SSF81321">
    <property type="entry name" value="Family A G protein-coupled receptor-like"/>
    <property type="match status" value="1"/>
</dbReference>
<dbReference type="PANTHER" id="PTHR23021">
    <property type="entry name" value="SERPENTINE RECEPTOR, CLASS T"/>
    <property type="match status" value="1"/>
</dbReference>
<feature type="transmembrane region" description="Helical" evidence="1">
    <location>
        <begin position="168"/>
        <end position="192"/>
    </location>
</feature>
<keyword evidence="1" id="KW-0812">Transmembrane</keyword>
<dbReference type="Proteomes" id="UP000218231">
    <property type="component" value="Unassembled WGS sequence"/>
</dbReference>
<name>A0A2A2JTN0_9BILA</name>
<feature type="transmembrane region" description="Helical" evidence="1">
    <location>
        <begin position="370"/>
        <end position="392"/>
    </location>
</feature>
<feature type="chain" id="PRO_5013376458" description="G-protein coupled receptors family 1 profile domain-containing protein" evidence="2">
    <location>
        <begin position="22"/>
        <end position="444"/>
    </location>
</feature>
<proteinExistence type="predicted"/>
<dbReference type="Pfam" id="PF10321">
    <property type="entry name" value="7TM_GPCR_Srt"/>
    <property type="match status" value="1"/>
</dbReference>
<feature type="transmembrane region" description="Helical" evidence="1">
    <location>
        <begin position="251"/>
        <end position="270"/>
    </location>
</feature>
<gene>
    <name evidence="3" type="ORF">WR25_20207</name>
</gene>
<dbReference type="OrthoDB" id="5875846at2759"/>
<protein>
    <recommendedName>
        <fullName evidence="5">G-protein coupled receptors family 1 profile domain-containing protein</fullName>
    </recommendedName>
</protein>
<feature type="transmembrane region" description="Helical" evidence="1">
    <location>
        <begin position="305"/>
        <end position="326"/>
    </location>
</feature>
<evidence type="ECO:0000313" key="4">
    <source>
        <dbReference type="Proteomes" id="UP000218231"/>
    </source>
</evidence>
<feature type="transmembrane region" description="Helical" evidence="1">
    <location>
        <begin position="132"/>
        <end position="156"/>
    </location>
</feature>
<feature type="transmembrane region" description="Helical" evidence="1">
    <location>
        <begin position="346"/>
        <end position="364"/>
    </location>
</feature>
<evidence type="ECO:0000313" key="3">
    <source>
        <dbReference type="EMBL" id="PAV65094.1"/>
    </source>
</evidence>
<dbReference type="Gene3D" id="1.20.1070.10">
    <property type="entry name" value="Rhodopsin 7-helix transmembrane proteins"/>
    <property type="match status" value="1"/>
</dbReference>
<dbReference type="PANTHER" id="PTHR23021:SF11">
    <property type="entry name" value="SERPENTINE RECEPTOR, CLASS T"/>
    <property type="match status" value="1"/>
</dbReference>
<dbReference type="EMBL" id="LIAE01010222">
    <property type="protein sequence ID" value="PAV65094.1"/>
    <property type="molecule type" value="Genomic_DNA"/>
</dbReference>
<comment type="caution">
    <text evidence="3">The sequence shown here is derived from an EMBL/GenBank/DDBJ whole genome shotgun (WGS) entry which is preliminary data.</text>
</comment>
<keyword evidence="1" id="KW-1133">Transmembrane helix</keyword>
<keyword evidence="1" id="KW-0472">Membrane</keyword>
<keyword evidence="2" id="KW-0732">Signal</keyword>
<keyword evidence="4" id="KW-1185">Reference proteome</keyword>
<dbReference type="InterPro" id="IPR019425">
    <property type="entry name" value="7TM_GPCR_serpentine_rcpt_Srt"/>
</dbReference>
<evidence type="ECO:0008006" key="5">
    <source>
        <dbReference type="Google" id="ProtNLM"/>
    </source>
</evidence>
<dbReference type="AlphaFoldDB" id="A0A2A2JTN0"/>
<dbReference type="STRING" id="2018661.A0A2A2JTN0"/>
<organism evidence="3 4">
    <name type="scientific">Diploscapter pachys</name>
    <dbReference type="NCBI Taxonomy" id="2018661"/>
    <lineage>
        <taxon>Eukaryota</taxon>
        <taxon>Metazoa</taxon>
        <taxon>Ecdysozoa</taxon>
        <taxon>Nematoda</taxon>
        <taxon>Chromadorea</taxon>
        <taxon>Rhabditida</taxon>
        <taxon>Rhabditina</taxon>
        <taxon>Rhabditomorpha</taxon>
        <taxon>Rhabditoidea</taxon>
        <taxon>Rhabditidae</taxon>
        <taxon>Diploscapter</taxon>
    </lineage>
</organism>
<accession>A0A2A2JTN0</accession>
<evidence type="ECO:0000256" key="2">
    <source>
        <dbReference type="SAM" id="SignalP"/>
    </source>
</evidence>
<feature type="transmembrane region" description="Helical" evidence="1">
    <location>
        <begin position="212"/>
        <end position="231"/>
    </location>
</feature>
<sequence length="444" mass="49861">MFLPAVIGFAVILVSFDHVESADPLPLDGDGRYRLRDQELCRPKCQQRESCVQSGIEMPNCKQLNCDQIQCGDDQMCGKRLWGNLVCVKKGEKNFLMESVIRLGGVQNNPLYNCSAHTPEEWAEMNGEKHPISGAFTMAYGIVIMIIYIMCLIVIASKELIHLSCYKIMFLLGVVDLCAIFAGSIISGYFLIEGAVFCTHPDIMYPIGSLAVAAWCTACMICLILVINRILDILHPSLGEMYFKGEIISRYRTNIILIFPILYGSYFFFFTPTVAFSSRYQAWFFDPFLFNNSDPMLYANVPHTINNFSIVFLTCFLYGFLCIALYLKSRRASSAAGFRSHKSSTLMCMINMIASVIYVLMQFIPVPEWLIIVAEMTWQVGHGAPAVIYISLNRTIRTGVLRLLGLKKKSIIPSNIGSSSNVMITNSKATNLSSARELTDDFQY</sequence>